<dbReference type="PROSITE" id="PS50231">
    <property type="entry name" value="RICIN_B_LECTIN"/>
    <property type="match status" value="2"/>
</dbReference>
<accession>K9JTC6</accession>
<dbReference type="Gene3D" id="2.80.10.50">
    <property type="match status" value="2"/>
</dbReference>
<keyword evidence="4" id="KW-0843">Virulence</keyword>
<dbReference type="SMR" id="K9JTC6"/>
<dbReference type="GO" id="GO:0090729">
    <property type="term" value="F:toxin activity"/>
    <property type="evidence" value="ECO:0007669"/>
    <property type="project" value="UniProtKB-KW"/>
</dbReference>
<evidence type="ECO:0000256" key="3">
    <source>
        <dbReference type="ARBA" id="ARBA00022969"/>
    </source>
</evidence>
<dbReference type="CDD" id="cd23445">
    <property type="entry name" value="beta-trefoil_Ricin_HA17-like"/>
    <property type="match status" value="2"/>
</dbReference>
<dbReference type="Pfam" id="PF14200">
    <property type="entry name" value="RicinB_lectin_2"/>
    <property type="match status" value="2"/>
</dbReference>
<proteinExistence type="inferred from homology"/>
<dbReference type="GO" id="GO:0030435">
    <property type="term" value="P:sporulation resulting in formation of a cellular spore"/>
    <property type="evidence" value="ECO:0007669"/>
    <property type="project" value="UniProtKB-KW"/>
</dbReference>
<dbReference type="InterPro" id="IPR035992">
    <property type="entry name" value="Ricin_B-like_lectins"/>
</dbReference>
<dbReference type="GO" id="GO:0005576">
    <property type="term" value="C:extracellular region"/>
    <property type="evidence" value="ECO:0007669"/>
    <property type="project" value="InterPro"/>
</dbReference>
<dbReference type="SUPFAM" id="SSF55676">
    <property type="entry name" value="CytB endotoxin-like"/>
    <property type="match status" value="1"/>
</dbReference>
<dbReference type="InterPro" id="IPR000772">
    <property type="entry name" value="Ricin_B_lectin"/>
</dbReference>
<dbReference type="InterPro" id="IPR035918">
    <property type="entry name" value="CytB_endotoxin-like_sf"/>
</dbReference>
<protein>
    <submittedName>
        <fullName evidence="6 7">Cyt-like protein</fullName>
    </submittedName>
</protein>
<sequence>MQSKVRVIILSTNDPVVNNNTLDITEIKDLAHLSQAIMLANNFQAALVPTSSEFGQDVLRFDVNQGISIANNIYPKAVDINYISRTLSQSNNQVNSMINMVVNELKLLLGINLADSVLQQLTSLVAYTFTNLYTQQNSAWVFWGKQASNQTNYTYNIVFAIQNAQTGNFMKAIPMGFEISAYAVKEQVLFFTIQDYASYSVKIQAINVTQPLINSSYGSLSGVYNIITALNNISVITMSNSDENVNLWYDNDDLNQKWILEFNHNHYAYIIRNLSNRSLVLTWDSTSGSNNVFATSYQGNDEQFWIIQGTDNDYFYLSNMRDTQYVLEIAGSVFYNGTNVIVNKKTSSLNQKFSINRINRQIQNGIYNITTYLNASSVITMSTDYNINVHDYPVNLWFKNDSINQKWIFEFDSDKSAYRVRNVSNPSLFLSWPVASFTNRAAVTPNPRDNEYFWFLQSAGLGTFYLVSMRDTRYVLEVENSNIDNGTNIIVNQRTGNFNQRFYIENIN</sequence>
<evidence type="ECO:0000256" key="2">
    <source>
        <dbReference type="ARBA" id="ARBA00022656"/>
    </source>
</evidence>
<dbReference type="AlphaFoldDB" id="K9JTC6"/>
<comment type="similarity">
    <text evidence="1">Belongs to the cyt1/cyt2 endotoxin family.</text>
</comment>
<dbReference type="Pfam" id="PF01338">
    <property type="entry name" value="Bac_thur_toxin"/>
    <property type="match status" value="1"/>
</dbReference>
<evidence type="ECO:0000256" key="1">
    <source>
        <dbReference type="ARBA" id="ARBA00009676"/>
    </source>
</evidence>
<reference evidence="7" key="2">
    <citation type="submission" date="2011-07" db="EMBL/GenBank/DDBJ databases">
        <title>Cloning a novel insecticidal cyt gene from Bacillus thuringiensis hs18-1.</title>
        <authorList>
            <person name="Tang Y."/>
            <person name="Liu T."/>
            <person name="Zhu J."/>
            <person name="Guan P."/>
            <person name="Liang H."/>
            <person name="Li Q."/>
            <person name="Zheng A."/>
            <person name="Li P."/>
        </authorList>
    </citation>
    <scope>NUCLEOTIDE SEQUENCE</scope>
    <source>
        <strain evidence="7">Hs18-1</strain>
    </source>
</reference>
<organism evidence="6">
    <name type="scientific">Bacillus thuringiensis</name>
    <dbReference type="NCBI Taxonomy" id="1428"/>
    <lineage>
        <taxon>Bacteria</taxon>
        <taxon>Bacillati</taxon>
        <taxon>Bacillota</taxon>
        <taxon>Bacilli</taxon>
        <taxon>Bacillales</taxon>
        <taxon>Bacillaceae</taxon>
        <taxon>Bacillus</taxon>
        <taxon>Bacillus cereus group</taxon>
    </lineage>
</organism>
<reference evidence="6" key="1">
    <citation type="submission" date="2010-08" db="EMBL/GenBank/DDBJ databases">
        <title>Cloning a novel insecticidal cyt-like gene from a Bacillus thuringiensis BtMC28.</title>
        <authorList>
            <person name="Guan P."/>
            <person name="Zheng A."/>
            <person name="Li P."/>
            <person name="Zhu J."/>
        </authorList>
    </citation>
    <scope>NUCLEOTIDE SEQUENCE</scope>
    <source>
        <strain evidence="6">BtMC28</strain>
    </source>
</reference>
<dbReference type="SUPFAM" id="SSF50370">
    <property type="entry name" value="Ricin B-like lectins"/>
    <property type="match status" value="2"/>
</dbReference>
<name>K9JTC6_BACTU</name>
<dbReference type="InterPro" id="IPR001615">
    <property type="entry name" value="Endotoxin_CytB"/>
</dbReference>
<keyword evidence="3" id="KW-0749">Sporulation</keyword>
<evidence type="ECO:0000313" key="7">
    <source>
        <dbReference type="EMBL" id="AER28314.1"/>
    </source>
</evidence>
<feature type="domain" description="Ricin B lectin" evidence="5">
    <location>
        <begin position="375"/>
        <end position="505"/>
    </location>
</feature>
<dbReference type="EMBL" id="HQ113115">
    <property type="protein sequence ID" value="ADV33305.1"/>
    <property type="molecule type" value="Genomic_DNA"/>
</dbReference>
<dbReference type="EMBL" id="JN226105">
    <property type="protein sequence ID" value="AER28314.1"/>
    <property type="molecule type" value="Genomic_DNA"/>
</dbReference>
<evidence type="ECO:0000256" key="4">
    <source>
        <dbReference type="ARBA" id="ARBA00023026"/>
    </source>
</evidence>
<keyword evidence="2" id="KW-0800">Toxin</keyword>
<evidence type="ECO:0000313" key="6">
    <source>
        <dbReference type="EMBL" id="ADV33305.1"/>
    </source>
</evidence>
<evidence type="ECO:0000259" key="5">
    <source>
        <dbReference type="SMART" id="SM00458"/>
    </source>
</evidence>
<dbReference type="Gene3D" id="3.40.198.10">
    <property type="entry name" value="Delta-endotoxin CytB-like"/>
    <property type="match status" value="1"/>
</dbReference>
<gene>
    <name evidence="7" type="primary">cyt</name>
</gene>
<dbReference type="SMART" id="SM00458">
    <property type="entry name" value="RICIN"/>
    <property type="match status" value="2"/>
</dbReference>
<feature type="domain" description="Ricin B lectin" evidence="5">
    <location>
        <begin position="221"/>
        <end position="356"/>
    </location>
</feature>